<sequence length="133" mass="13971">PPCREGGCHHHALPVLGHPPSSISRCRSWGTHPRPFPAAGRGAPTLVHFTLPVGRGAPTLIHFMLPVSHGAPILVHFMLPVSHEAPTLRGTPASLTPERNGILLFLTASSGFQPPSPGQPPAGRATESGFGPW</sequence>
<keyword evidence="3" id="KW-1185">Reference proteome</keyword>
<dbReference type="InParanoid" id="A0A674JEH5"/>
<reference evidence="2" key="1">
    <citation type="submission" date="2025-08" db="UniProtKB">
        <authorList>
            <consortium name="Ensembl"/>
        </authorList>
    </citation>
    <scope>IDENTIFICATION</scope>
</reference>
<reference evidence="2" key="2">
    <citation type="submission" date="2025-09" db="UniProtKB">
        <authorList>
            <consortium name="Ensembl"/>
        </authorList>
    </citation>
    <scope>IDENTIFICATION</scope>
</reference>
<dbReference type="AlphaFoldDB" id="A0A674JEH5"/>
<name>A0A674JEH5_9SAUR</name>
<organism evidence="2 3">
    <name type="scientific">Terrapene triunguis</name>
    <name type="common">Three-toed box turtle</name>
    <dbReference type="NCBI Taxonomy" id="2587831"/>
    <lineage>
        <taxon>Eukaryota</taxon>
        <taxon>Metazoa</taxon>
        <taxon>Chordata</taxon>
        <taxon>Craniata</taxon>
        <taxon>Vertebrata</taxon>
        <taxon>Euteleostomi</taxon>
        <taxon>Archelosauria</taxon>
        <taxon>Testudinata</taxon>
        <taxon>Testudines</taxon>
        <taxon>Cryptodira</taxon>
        <taxon>Durocryptodira</taxon>
        <taxon>Testudinoidea</taxon>
        <taxon>Emydidae</taxon>
        <taxon>Terrapene</taxon>
    </lineage>
</organism>
<feature type="region of interest" description="Disordered" evidence="1">
    <location>
        <begin position="110"/>
        <end position="133"/>
    </location>
</feature>
<dbReference type="Proteomes" id="UP000472274">
    <property type="component" value="Unplaced"/>
</dbReference>
<accession>A0A674JEH5</accession>
<evidence type="ECO:0000313" key="2">
    <source>
        <dbReference type="Ensembl" id="ENSTMTP00000017769.1"/>
    </source>
</evidence>
<evidence type="ECO:0000256" key="1">
    <source>
        <dbReference type="SAM" id="MobiDB-lite"/>
    </source>
</evidence>
<proteinExistence type="predicted"/>
<dbReference type="Ensembl" id="ENSTMTT00000018402.1">
    <property type="protein sequence ID" value="ENSTMTP00000017769.1"/>
    <property type="gene ID" value="ENSTMTG00000013075.1"/>
</dbReference>
<evidence type="ECO:0000313" key="3">
    <source>
        <dbReference type="Proteomes" id="UP000472274"/>
    </source>
</evidence>
<protein>
    <submittedName>
        <fullName evidence="2">Uncharacterized protein</fullName>
    </submittedName>
</protein>